<dbReference type="OrthoDB" id="2756110at2759"/>
<proteinExistence type="predicted"/>
<evidence type="ECO:0000313" key="3">
    <source>
        <dbReference type="Proteomes" id="UP000256964"/>
    </source>
</evidence>
<keyword evidence="3" id="KW-1185">Reference proteome</keyword>
<name>A0A371DEL9_9APHY</name>
<reference evidence="2 3" key="1">
    <citation type="journal article" date="2018" name="Biotechnol. Biofuels">
        <title>Integrative visual omics of the white-rot fungus Polyporus brumalis exposes the biotechnological potential of its oxidative enzymes for delignifying raw plant biomass.</title>
        <authorList>
            <person name="Miyauchi S."/>
            <person name="Rancon A."/>
            <person name="Drula E."/>
            <person name="Hage H."/>
            <person name="Chaduli D."/>
            <person name="Favel A."/>
            <person name="Grisel S."/>
            <person name="Henrissat B."/>
            <person name="Herpoel-Gimbert I."/>
            <person name="Ruiz-Duenas F.J."/>
            <person name="Chevret D."/>
            <person name="Hainaut M."/>
            <person name="Lin J."/>
            <person name="Wang M."/>
            <person name="Pangilinan J."/>
            <person name="Lipzen A."/>
            <person name="Lesage-Meessen L."/>
            <person name="Navarro D."/>
            <person name="Riley R."/>
            <person name="Grigoriev I.V."/>
            <person name="Zhou S."/>
            <person name="Raouche S."/>
            <person name="Rosso M.N."/>
        </authorList>
    </citation>
    <scope>NUCLEOTIDE SEQUENCE [LARGE SCALE GENOMIC DNA]</scope>
    <source>
        <strain evidence="2 3">BRFM 1820</strain>
    </source>
</reference>
<dbReference type="AlphaFoldDB" id="A0A371DEL9"/>
<organism evidence="2 3">
    <name type="scientific">Lentinus brumalis</name>
    <dbReference type="NCBI Taxonomy" id="2498619"/>
    <lineage>
        <taxon>Eukaryota</taxon>
        <taxon>Fungi</taxon>
        <taxon>Dikarya</taxon>
        <taxon>Basidiomycota</taxon>
        <taxon>Agaricomycotina</taxon>
        <taxon>Agaricomycetes</taxon>
        <taxon>Polyporales</taxon>
        <taxon>Polyporaceae</taxon>
        <taxon>Lentinus</taxon>
    </lineage>
</organism>
<sequence>MSTHVKRKADAVVKGSVAKVARTGLTSKKKDSDVTEGIATEGGVAHEAETEIRSSTTEGSDITEDAANVSKDAAIEVGRVGIAEVDNVSPPVKGTTSVDSADVANSEDPGEQAISSKRALSPEWVVSPSGAKFPQRLLGRLSDLFSFEDPGTDRFYIGLGPQELSWGQGEMELYLCRAGMNNSVLWWWVAELSKDFFLCAPGGNPSTSISMNVYPVRNSDDATVQRLLRDNQTYAGPGSAIDTPTIHLSRRTYTESRSKKRVPYVFKDAFDGRVAVGPKSAMKDYSVDEVGRGDLLLLECYVTRYRCDDQGKVIYSGGWNRYRSSLEFRYVTLLREGEDVVVQEPVIDDSKMKRM</sequence>
<evidence type="ECO:0000256" key="1">
    <source>
        <dbReference type="SAM" id="MobiDB-lite"/>
    </source>
</evidence>
<feature type="region of interest" description="Disordered" evidence="1">
    <location>
        <begin position="23"/>
        <end position="62"/>
    </location>
</feature>
<gene>
    <name evidence="2" type="ORF">OH76DRAFT_1417668</name>
</gene>
<protein>
    <submittedName>
        <fullName evidence="2">Uncharacterized protein</fullName>
    </submittedName>
</protein>
<feature type="region of interest" description="Disordered" evidence="1">
    <location>
        <begin position="88"/>
        <end position="116"/>
    </location>
</feature>
<evidence type="ECO:0000313" key="2">
    <source>
        <dbReference type="EMBL" id="RDX50977.1"/>
    </source>
</evidence>
<dbReference type="Proteomes" id="UP000256964">
    <property type="component" value="Unassembled WGS sequence"/>
</dbReference>
<accession>A0A371DEL9</accession>
<dbReference type="EMBL" id="KZ857397">
    <property type="protein sequence ID" value="RDX50977.1"/>
    <property type="molecule type" value="Genomic_DNA"/>
</dbReference>